<evidence type="ECO:0000256" key="8">
    <source>
        <dbReference type="SAM" id="Phobius"/>
    </source>
</evidence>
<sequence length="133" mass="14711">MKFQRRQSEPVSLNLTPLIDVVFLLLIFFMVSTTFDQSSELELQLPETSHGQAVETPAPLRLEVPETGSILMNGKPVEKLSSALADYLKRQASSGRVVVIADERARHGRVTRVLDDLAGAGLTQVSFQTRFAQ</sequence>
<name>A0A1T1HEW7_OCELI</name>
<dbReference type="GO" id="GO:0005886">
    <property type="term" value="C:plasma membrane"/>
    <property type="evidence" value="ECO:0007669"/>
    <property type="project" value="UniProtKB-SubCell"/>
</dbReference>
<keyword evidence="4 7" id="KW-0812">Transmembrane</keyword>
<keyword evidence="6 8" id="KW-0472">Membrane</keyword>
<dbReference type="InterPro" id="IPR003400">
    <property type="entry name" value="ExbD"/>
</dbReference>
<evidence type="ECO:0000256" key="3">
    <source>
        <dbReference type="ARBA" id="ARBA00022475"/>
    </source>
</evidence>
<protein>
    <recommendedName>
        <fullName evidence="11">Biopolymer transporter ExbD</fullName>
    </recommendedName>
</protein>
<proteinExistence type="inferred from homology"/>
<evidence type="ECO:0000256" key="1">
    <source>
        <dbReference type="ARBA" id="ARBA00004162"/>
    </source>
</evidence>
<dbReference type="STRING" id="966.BTA35_0201715"/>
<evidence type="ECO:0000256" key="6">
    <source>
        <dbReference type="ARBA" id="ARBA00023136"/>
    </source>
</evidence>
<evidence type="ECO:0000256" key="7">
    <source>
        <dbReference type="RuleBase" id="RU003879"/>
    </source>
</evidence>
<keyword evidence="7" id="KW-0813">Transport</keyword>
<keyword evidence="7" id="KW-0653">Protein transport</keyword>
<dbReference type="Pfam" id="PF02472">
    <property type="entry name" value="ExbD"/>
    <property type="match status" value="1"/>
</dbReference>
<dbReference type="AlphaFoldDB" id="A0A1T1HEW7"/>
<evidence type="ECO:0000313" key="9">
    <source>
        <dbReference type="EMBL" id="OOV88267.1"/>
    </source>
</evidence>
<dbReference type="PANTHER" id="PTHR30558">
    <property type="entry name" value="EXBD MEMBRANE COMPONENT OF PMF-DRIVEN MACROMOLECULE IMPORT SYSTEM"/>
    <property type="match status" value="1"/>
</dbReference>
<feature type="transmembrane region" description="Helical" evidence="8">
    <location>
        <begin position="12"/>
        <end position="31"/>
    </location>
</feature>
<evidence type="ECO:0008006" key="11">
    <source>
        <dbReference type="Google" id="ProtNLM"/>
    </source>
</evidence>
<accession>A0A1T1HEW7</accession>
<comment type="subcellular location">
    <subcellularLocation>
        <location evidence="1">Cell membrane</location>
        <topology evidence="1">Single-pass membrane protein</topology>
    </subcellularLocation>
    <subcellularLocation>
        <location evidence="7">Cell membrane</location>
        <topology evidence="7">Single-pass type II membrane protein</topology>
    </subcellularLocation>
</comment>
<comment type="similarity">
    <text evidence="2 7">Belongs to the ExbD/TolR family.</text>
</comment>
<reference evidence="9" key="1">
    <citation type="submission" date="2017-02" db="EMBL/GenBank/DDBJ databases">
        <title>Draft Genome Sequence of the Salt Water Bacterium Oceanospirillum linum ATCC 11336.</title>
        <authorList>
            <person name="Trachtenberg A.M."/>
            <person name="Carney J.G."/>
            <person name="Linnane J.D."/>
            <person name="Rheaume B.A."/>
            <person name="Pitts N.L."/>
            <person name="Mykles D.L."/>
            <person name="Maclea K.S."/>
        </authorList>
    </citation>
    <scope>NUCLEOTIDE SEQUENCE [LARGE SCALE GENOMIC DNA]</scope>
    <source>
        <strain evidence="9">ATCC 11336</strain>
    </source>
</reference>
<gene>
    <name evidence="9" type="ORF">BTA35_0201715</name>
</gene>
<dbReference type="RefSeq" id="WP_077242693.1">
    <property type="nucleotide sequence ID" value="NZ_FXTS01000001.1"/>
</dbReference>
<comment type="caution">
    <text evidence="9">The sequence shown here is derived from an EMBL/GenBank/DDBJ whole genome shotgun (WGS) entry which is preliminary data.</text>
</comment>
<evidence type="ECO:0000256" key="2">
    <source>
        <dbReference type="ARBA" id="ARBA00005811"/>
    </source>
</evidence>
<dbReference type="Gene3D" id="3.30.420.270">
    <property type="match status" value="1"/>
</dbReference>
<dbReference type="Proteomes" id="UP000190064">
    <property type="component" value="Unassembled WGS sequence"/>
</dbReference>
<keyword evidence="3" id="KW-1003">Cell membrane</keyword>
<keyword evidence="5 8" id="KW-1133">Transmembrane helix</keyword>
<dbReference type="GO" id="GO:0022857">
    <property type="term" value="F:transmembrane transporter activity"/>
    <property type="evidence" value="ECO:0007669"/>
    <property type="project" value="InterPro"/>
</dbReference>
<dbReference type="EMBL" id="MTSD02000001">
    <property type="protein sequence ID" value="OOV88267.1"/>
    <property type="molecule type" value="Genomic_DNA"/>
</dbReference>
<keyword evidence="10" id="KW-1185">Reference proteome</keyword>
<evidence type="ECO:0000256" key="4">
    <source>
        <dbReference type="ARBA" id="ARBA00022692"/>
    </source>
</evidence>
<evidence type="ECO:0000256" key="5">
    <source>
        <dbReference type="ARBA" id="ARBA00022989"/>
    </source>
</evidence>
<organism evidence="9 10">
    <name type="scientific">Oceanospirillum linum</name>
    <dbReference type="NCBI Taxonomy" id="966"/>
    <lineage>
        <taxon>Bacteria</taxon>
        <taxon>Pseudomonadati</taxon>
        <taxon>Pseudomonadota</taxon>
        <taxon>Gammaproteobacteria</taxon>
        <taxon>Oceanospirillales</taxon>
        <taxon>Oceanospirillaceae</taxon>
        <taxon>Oceanospirillum</taxon>
    </lineage>
</organism>
<dbReference type="GO" id="GO:0015031">
    <property type="term" value="P:protein transport"/>
    <property type="evidence" value="ECO:0007669"/>
    <property type="project" value="UniProtKB-KW"/>
</dbReference>
<evidence type="ECO:0000313" key="10">
    <source>
        <dbReference type="Proteomes" id="UP000190064"/>
    </source>
</evidence>